<feature type="domain" description="Spore germination GerAC-like C-terminal" evidence="8">
    <location>
        <begin position="199"/>
        <end position="350"/>
    </location>
</feature>
<evidence type="ECO:0000256" key="3">
    <source>
        <dbReference type="ARBA" id="ARBA00022544"/>
    </source>
</evidence>
<evidence type="ECO:0000256" key="7">
    <source>
        <dbReference type="ARBA" id="ARBA00023288"/>
    </source>
</evidence>
<keyword evidence="7" id="KW-0449">Lipoprotein</keyword>
<protein>
    <submittedName>
        <fullName evidence="10">Spore gernimation protein GerC</fullName>
    </submittedName>
</protein>
<reference evidence="11" key="1">
    <citation type="submission" date="2015-07" db="EMBL/GenBank/DDBJ databases">
        <title>Draft Genome Sequence of Oceanobacillus picturae Heshi-B3 that Was Isolated from Fermented Rice Bran with Aging Salted Mackerel, Which Was Named Heshiko as Traditional Fermented Seafood in Japan.</title>
        <authorList>
            <person name="Akuzawa S."/>
            <person name="Nakagawa J."/>
            <person name="Kanekatsu T."/>
            <person name="Kanesaki Y."/>
            <person name="Suzuki T."/>
        </authorList>
    </citation>
    <scope>NUCLEOTIDE SEQUENCE [LARGE SCALE GENOMIC DNA]</scope>
    <source>
        <strain evidence="11">Heshi-B3</strain>
    </source>
</reference>
<dbReference type="Pfam" id="PF05504">
    <property type="entry name" value="Spore_GerAC"/>
    <property type="match status" value="1"/>
</dbReference>
<dbReference type="RefSeq" id="WP_058951140.1">
    <property type="nucleotide sequence ID" value="NZ_BBXV01000048.1"/>
</dbReference>
<reference evidence="10 11" key="2">
    <citation type="journal article" date="2016" name="Genome Announc.">
        <title>Draft Genome Sequence of Oceanobacillus picturae Heshi-B3, Isolated from Fermented Rice Bran in a Traditional Japanese Seafood Dish.</title>
        <authorList>
            <person name="Akuzawa S."/>
            <person name="Nagaoka J."/>
            <person name="Kanekatsu M."/>
            <person name="Kanesaki Y."/>
            <person name="Suzuki T."/>
        </authorList>
    </citation>
    <scope>NUCLEOTIDE SEQUENCE [LARGE SCALE GENOMIC DNA]</scope>
    <source>
        <strain evidence="10 11">Heshi-B3</strain>
    </source>
</reference>
<dbReference type="NCBIfam" id="TIGR02887">
    <property type="entry name" value="spore_ger_x_C"/>
    <property type="match status" value="1"/>
</dbReference>
<evidence type="ECO:0000256" key="2">
    <source>
        <dbReference type="ARBA" id="ARBA00007886"/>
    </source>
</evidence>
<evidence type="ECO:0000256" key="1">
    <source>
        <dbReference type="ARBA" id="ARBA00004635"/>
    </source>
</evidence>
<accession>A0A0U9HA10</accession>
<evidence type="ECO:0000313" key="10">
    <source>
        <dbReference type="EMBL" id="GAQ19527.1"/>
    </source>
</evidence>
<dbReference type="PROSITE" id="PS51257">
    <property type="entry name" value="PROKAR_LIPOPROTEIN"/>
    <property type="match status" value="1"/>
</dbReference>
<dbReference type="OrthoDB" id="9816067at2"/>
<evidence type="ECO:0000259" key="9">
    <source>
        <dbReference type="Pfam" id="PF25198"/>
    </source>
</evidence>
<dbReference type="PANTHER" id="PTHR35789:SF1">
    <property type="entry name" value="SPORE GERMINATION PROTEIN B3"/>
    <property type="match status" value="1"/>
</dbReference>
<keyword evidence="6" id="KW-0564">Palmitate</keyword>
<organism evidence="10 11">
    <name type="scientific">Oceanobacillus picturae</name>
    <dbReference type="NCBI Taxonomy" id="171693"/>
    <lineage>
        <taxon>Bacteria</taxon>
        <taxon>Bacillati</taxon>
        <taxon>Bacillota</taxon>
        <taxon>Bacilli</taxon>
        <taxon>Bacillales</taxon>
        <taxon>Bacillaceae</taxon>
        <taxon>Oceanobacillus</taxon>
    </lineage>
</organism>
<dbReference type="EMBL" id="BBXV01000048">
    <property type="protein sequence ID" value="GAQ19527.1"/>
    <property type="molecule type" value="Genomic_DNA"/>
</dbReference>
<comment type="subcellular location">
    <subcellularLocation>
        <location evidence="1">Membrane</location>
        <topology evidence="1">Lipid-anchor</topology>
    </subcellularLocation>
</comment>
<dbReference type="InterPro" id="IPR038501">
    <property type="entry name" value="Spore_GerAC_C_sf"/>
</dbReference>
<proteinExistence type="inferred from homology"/>
<dbReference type="GO" id="GO:0009847">
    <property type="term" value="P:spore germination"/>
    <property type="evidence" value="ECO:0007669"/>
    <property type="project" value="InterPro"/>
</dbReference>
<keyword evidence="3" id="KW-0309">Germination</keyword>
<evidence type="ECO:0000259" key="8">
    <source>
        <dbReference type="Pfam" id="PF05504"/>
    </source>
</evidence>
<comment type="caution">
    <text evidence="10">The sequence shown here is derived from an EMBL/GenBank/DDBJ whole genome shotgun (WGS) entry which is preliminary data.</text>
</comment>
<sequence>MIIRKVTFICCLLILLSGCWDNKDINHRLMPVVLGLTGEGGEGDQYKAYLQVPKPENDGMGSQVIIEKGYTINQIVNKMSVNMESSIDLLHIKVIIVDKELAEKGLSDLITGFMRSRDISSKALMAVSESNLDDLFSKIPHYTAPEGSILLDYFEKNAGWEPQIALTRIWQVYRSIHSYTRDVAIPLVAMGDTTFLKHTGSAVIKNGKMVDRISSDETLLYNAFSGHSTNGKIEVLDDASVMILGNQLLTKSKFENGIPYLTTKISFKVMILETKNNPSAEKIKKEVDNLLLSRLEGLIEKSQKNEADIFGMGQYFRKEIPRDKLKNWRSNYYLALKLDLNVEVDIQNAGNLKIPSK</sequence>
<feature type="domain" description="Spore germination protein N-terminal" evidence="9">
    <location>
        <begin position="21"/>
        <end position="189"/>
    </location>
</feature>
<name>A0A0U9HA10_9BACI</name>
<evidence type="ECO:0000313" key="11">
    <source>
        <dbReference type="Proteomes" id="UP000052946"/>
    </source>
</evidence>
<comment type="similarity">
    <text evidence="2">Belongs to the GerABKC lipoprotein family.</text>
</comment>
<dbReference type="InterPro" id="IPR008844">
    <property type="entry name" value="Spore_GerAC-like"/>
</dbReference>
<dbReference type="PANTHER" id="PTHR35789">
    <property type="entry name" value="SPORE GERMINATION PROTEIN B3"/>
    <property type="match status" value="1"/>
</dbReference>
<evidence type="ECO:0000256" key="6">
    <source>
        <dbReference type="ARBA" id="ARBA00023139"/>
    </source>
</evidence>
<dbReference type="InterPro" id="IPR057336">
    <property type="entry name" value="GerAC_N"/>
</dbReference>
<evidence type="ECO:0000256" key="4">
    <source>
        <dbReference type="ARBA" id="ARBA00022729"/>
    </source>
</evidence>
<keyword evidence="4" id="KW-0732">Signal</keyword>
<dbReference type="GO" id="GO:0016020">
    <property type="term" value="C:membrane"/>
    <property type="evidence" value="ECO:0007669"/>
    <property type="project" value="UniProtKB-SubCell"/>
</dbReference>
<dbReference type="AlphaFoldDB" id="A0A0U9HA10"/>
<gene>
    <name evidence="10" type="ORF">OPHB3_3496</name>
</gene>
<keyword evidence="5" id="KW-0472">Membrane</keyword>
<dbReference type="Gene3D" id="3.30.300.210">
    <property type="entry name" value="Nutrient germinant receptor protein C, domain 3"/>
    <property type="match status" value="1"/>
</dbReference>
<evidence type="ECO:0000256" key="5">
    <source>
        <dbReference type="ARBA" id="ARBA00023136"/>
    </source>
</evidence>
<dbReference type="Proteomes" id="UP000052946">
    <property type="component" value="Unassembled WGS sequence"/>
</dbReference>
<dbReference type="Pfam" id="PF25198">
    <property type="entry name" value="Spore_GerAC_N"/>
    <property type="match status" value="1"/>
</dbReference>
<dbReference type="InterPro" id="IPR046953">
    <property type="entry name" value="Spore_GerAC-like_C"/>
</dbReference>